<name>A0A8B6HEH3_MYTGA</name>
<proteinExistence type="predicted"/>
<comment type="caution">
    <text evidence="2">The sequence shown here is derived from an EMBL/GenBank/DDBJ whole genome shotgun (WGS) entry which is preliminary data.</text>
</comment>
<gene>
    <name evidence="2" type="ORF">MGAL_10B091085</name>
</gene>
<reference evidence="2" key="1">
    <citation type="submission" date="2018-11" db="EMBL/GenBank/DDBJ databases">
        <authorList>
            <person name="Alioto T."/>
            <person name="Alioto T."/>
        </authorList>
    </citation>
    <scope>NUCLEOTIDE SEQUENCE</scope>
</reference>
<organism evidence="2 3">
    <name type="scientific">Mytilus galloprovincialis</name>
    <name type="common">Mediterranean mussel</name>
    <dbReference type="NCBI Taxonomy" id="29158"/>
    <lineage>
        <taxon>Eukaryota</taxon>
        <taxon>Metazoa</taxon>
        <taxon>Spiralia</taxon>
        <taxon>Lophotrochozoa</taxon>
        <taxon>Mollusca</taxon>
        <taxon>Bivalvia</taxon>
        <taxon>Autobranchia</taxon>
        <taxon>Pteriomorphia</taxon>
        <taxon>Mytilida</taxon>
        <taxon>Mytiloidea</taxon>
        <taxon>Mytilidae</taxon>
        <taxon>Mytilinae</taxon>
        <taxon>Mytilus</taxon>
    </lineage>
</organism>
<dbReference type="AlphaFoldDB" id="A0A8B6HEH3"/>
<evidence type="ECO:0000313" key="3">
    <source>
        <dbReference type="Proteomes" id="UP000596742"/>
    </source>
</evidence>
<evidence type="ECO:0000256" key="1">
    <source>
        <dbReference type="SAM" id="MobiDB-lite"/>
    </source>
</evidence>
<dbReference type="EMBL" id="UYJE01009954">
    <property type="protein sequence ID" value="VDI78321.1"/>
    <property type="molecule type" value="Genomic_DNA"/>
</dbReference>
<feature type="region of interest" description="Disordered" evidence="1">
    <location>
        <begin position="1"/>
        <end position="36"/>
    </location>
</feature>
<sequence>MTGSLESGVAAQCPMIPNIEDEQYGTSSSSDQERAQTSRRFLTMILNFIRMDLSASTEGVDFRISSLDCQV</sequence>
<protein>
    <submittedName>
        <fullName evidence="2">Uncharacterized protein</fullName>
    </submittedName>
</protein>
<keyword evidence="3" id="KW-1185">Reference proteome</keyword>
<evidence type="ECO:0000313" key="2">
    <source>
        <dbReference type="EMBL" id="VDI78321.1"/>
    </source>
</evidence>
<dbReference type="Proteomes" id="UP000596742">
    <property type="component" value="Unassembled WGS sequence"/>
</dbReference>
<accession>A0A8B6HEH3</accession>